<reference evidence="2" key="1">
    <citation type="submission" date="2022-10" db="EMBL/GenBank/DDBJ databases">
        <title>Genome sequence of Actinomyces israelii ATCC 10048.</title>
        <authorList>
            <person name="Watt R.M."/>
            <person name="Tong W.M."/>
        </authorList>
    </citation>
    <scope>NUCLEOTIDE SEQUENCE</scope>
    <source>
        <strain evidence="2">ATCC 10048</strain>
    </source>
</reference>
<sequence length="488" mass="51009">MSPESERRGPGTPSGLDVVRLRLADDGLVIAPGGRGPDEGGAGSGGGGDLVRPALPVDGGELVCDPGIADPAAAGCMSARVLAAEVPQWVGLVYGPDVARAARELLAGSAGGADGPARTVRTTWFTRPSPAAWTLLRIAQGLWMRRYWPTPVARPVPAPDPFLLDLELGALMQAEPVPACFGTDVMELLVYGPHRDRIRGAAEQLRDHGAPDVLARRLHILLRRALAWLIARIEDNDGEGVGAGADSGTGADDIGALWALYDDLGGLPRPVSESYYASTARGPARDGGAPRAAAGPEGEWGGGAPVRHGVDTLDWSQNLHGLLDTGDGAVRWFVAPADDGRLRLEVSAPLAERLVRDTEGVRALARVPIPAGLPVLVELAPDETGTRLTGWAAVSADEARVVDTVDVVSAPGGRGPLRGAARERMRATQREAAAWARRRAGTVRRQGGADPEGSPWDRPVPRRIPSGLDLSMPWAAEVAAVVGTPLRS</sequence>
<feature type="region of interest" description="Disordered" evidence="1">
    <location>
        <begin position="278"/>
        <end position="306"/>
    </location>
</feature>
<accession>A0ABT4IB61</accession>
<proteinExistence type="predicted"/>
<organism evidence="2 3">
    <name type="scientific">Actinomyces israelii</name>
    <dbReference type="NCBI Taxonomy" id="1659"/>
    <lineage>
        <taxon>Bacteria</taxon>
        <taxon>Bacillati</taxon>
        <taxon>Actinomycetota</taxon>
        <taxon>Actinomycetes</taxon>
        <taxon>Actinomycetales</taxon>
        <taxon>Actinomycetaceae</taxon>
        <taxon>Actinomyces</taxon>
    </lineage>
</organism>
<dbReference type="Proteomes" id="UP001072034">
    <property type="component" value="Unassembled WGS sequence"/>
</dbReference>
<feature type="compositionally biased region" description="Low complexity" evidence="1">
    <location>
        <begin position="280"/>
        <end position="297"/>
    </location>
</feature>
<protein>
    <submittedName>
        <fullName evidence="2">Uncharacterized protein</fullName>
    </submittedName>
</protein>
<dbReference type="RefSeq" id="WP_268918293.1">
    <property type="nucleotide sequence ID" value="NZ_JAPTMY010000035.1"/>
</dbReference>
<dbReference type="EMBL" id="JAPTMY010000035">
    <property type="protein sequence ID" value="MCZ0858974.1"/>
    <property type="molecule type" value="Genomic_DNA"/>
</dbReference>
<feature type="region of interest" description="Disordered" evidence="1">
    <location>
        <begin position="29"/>
        <end position="51"/>
    </location>
</feature>
<evidence type="ECO:0000313" key="2">
    <source>
        <dbReference type="EMBL" id="MCZ0858974.1"/>
    </source>
</evidence>
<name>A0ABT4IB61_9ACTO</name>
<keyword evidence="3" id="KW-1185">Reference proteome</keyword>
<feature type="compositionally biased region" description="Gly residues" evidence="1">
    <location>
        <begin position="33"/>
        <end position="49"/>
    </location>
</feature>
<feature type="region of interest" description="Disordered" evidence="1">
    <location>
        <begin position="438"/>
        <end position="462"/>
    </location>
</feature>
<evidence type="ECO:0000313" key="3">
    <source>
        <dbReference type="Proteomes" id="UP001072034"/>
    </source>
</evidence>
<evidence type="ECO:0000256" key="1">
    <source>
        <dbReference type="SAM" id="MobiDB-lite"/>
    </source>
</evidence>
<gene>
    <name evidence="2" type="ORF">OHJ16_13085</name>
</gene>
<comment type="caution">
    <text evidence="2">The sequence shown here is derived from an EMBL/GenBank/DDBJ whole genome shotgun (WGS) entry which is preliminary data.</text>
</comment>